<dbReference type="AlphaFoldDB" id="A0A7G1IUF0"/>
<dbReference type="GO" id="GO:0046872">
    <property type="term" value="F:metal ion binding"/>
    <property type="evidence" value="ECO:0007669"/>
    <property type="project" value="UniProtKB-UniRule"/>
</dbReference>
<evidence type="ECO:0000256" key="14">
    <source>
        <dbReference type="ARBA" id="ARBA00023134"/>
    </source>
</evidence>
<evidence type="ECO:0000256" key="2">
    <source>
        <dbReference type="ARBA" id="ARBA00001936"/>
    </source>
</evidence>
<feature type="binding site" evidence="16">
    <location>
        <begin position="111"/>
        <end position="114"/>
    </location>
    <ligand>
        <name>GTP</name>
        <dbReference type="ChEBI" id="CHEBI:37565"/>
    </ligand>
</feature>
<comment type="catalytic activity">
    <reaction evidence="1 17">
        <text>D-ribulose 5-phosphate = D-xylulose 5-phosphate</text>
        <dbReference type="Rhea" id="RHEA:13677"/>
        <dbReference type="ChEBI" id="CHEBI:57737"/>
        <dbReference type="ChEBI" id="CHEBI:58121"/>
        <dbReference type="EC" id="5.1.3.1"/>
    </reaction>
</comment>
<dbReference type="InterPro" id="IPR030378">
    <property type="entry name" value="G_CP_dom"/>
</dbReference>
<dbReference type="SUPFAM" id="SSF52540">
    <property type="entry name" value="P-loop containing nucleoside triphosphate hydrolases"/>
    <property type="match status" value="1"/>
</dbReference>
<evidence type="ECO:0000256" key="12">
    <source>
        <dbReference type="ARBA" id="ARBA00022833"/>
    </source>
</evidence>
<comment type="cofactor">
    <cofactor evidence="16">
        <name>Zn(2+)</name>
        <dbReference type="ChEBI" id="CHEBI:29105"/>
    </cofactor>
    <text evidence="16">Binds 1 zinc ion per subunit.</text>
</comment>
<evidence type="ECO:0000313" key="20">
    <source>
        <dbReference type="EMBL" id="BCJ09953.1"/>
    </source>
</evidence>
<comment type="similarity">
    <text evidence="16">Belongs to the TRAFAC class YlqF/YawG GTPase family. RsgA subfamily.</text>
</comment>
<feature type="binding site" evidence="17">
    <location>
        <begin position="439"/>
        <end position="442"/>
    </location>
    <ligand>
        <name>substrate</name>
    </ligand>
</feature>
<keyword evidence="12 16" id="KW-0862">Zinc</keyword>
<keyword evidence="17" id="KW-0119">Carbohydrate metabolism</keyword>
<dbReference type="Pfam" id="PF03193">
    <property type="entry name" value="RsgA_GTPase"/>
    <property type="match status" value="1"/>
</dbReference>
<reference evidence="21" key="1">
    <citation type="submission" date="2020-08" db="EMBL/GenBank/DDBJ databases">
        <title>Complete genome sequence of Streptococcus mitis strain Nm-65.</title>
        <authorList>
            <person name="Tabata A."/>
            <person name="Ohkuni H."/>
            <person name="Nagamune H."/>
        </authorList>
    </citation>
    <scope>NUCLEOTIDE SEQUENCE [LARGE SCALE GENOMIC DNA]</scope>
    <source>
        <strain evidence="21">Nm-65</strain>
    </source>
</reference>
<feature type="active site" description="Proton acceptor" evidence="17">
    <location>
        <position position="332"/>
    </location>
</feature>
<dbReference type="InterPro" id="IPR010914">
    <property type="entry name" value="RsgA_GTPase_dom"/>
</dbReference>
<dbReference type="InterPro" id="IPR013785">
    <property type="entry name" value="Aldolase_TIM"/>
</dbReference>
<evidence type="ECO:0000256" key="15">
    <source>
        <dbReference type="ARBA" id="ARBA00023235"/>
    </source>
</evidence>
<dbReference type="CDD" id="cd04466">
    <property type="entry name" value="S1_YloQ_GTPase"/>
    <property type="match status" value="1"/>
</dbReference>
<feature type="active site" description="Proton donor" evidence="17">
    <location>
        <position position="472"/>
    </location>
</feature>
<evidence type="ECO:0000313" key="21">
    <source>
        <dbReference type="Proteomes" id="UP000516106"/>
    </source>
</evidence>
<keyword evidence="9 16" id="KW-0699">rRNA-binding</keyword>
<evidence type="ECO:0000259" key="19">
    <source>
        <dbReference type="PROSITE" id="PS51721"/>
    </source>
</evidence>
<evidence type="ECO:0000256" key="17">
    <source>
        <dbReference type="HAMAP-Rule" id="MF_02227"/>
    </source>
</evidence>
<keyword evidence="7 16" id="KW-0690">Ribosome biogenesis</keyword>
<feature type="binding site" evidence="17">
    <location>
        <position position="305"/>
    </location>
    <ligand>
        <name>substrate</name>
    </ligand>
</feature>
<comment type="function">
    <text evidence="17">Catalyzes the reversible epimerization of D-ribulose 5-phosphate to D-xylulose 5-phosphate.</text>
</comment>
<dbReference type="InterPro" id="IPR031944">
    <property type="entry name" value="RsgA_N"/>
</dbReference>
<dbReference type="GO" id="GO:0019323">
    <property type="term" value="P:pentose catabolic process"/>
    <property type="evidence" value="ECO:0007669"/>
    <property type="project" value="UniProtKB-UniRule"/>
</dbReference>
<dbReference type="GO" id="GO:0042274">
    <property type="term" value="P:ribosomal small subunit biogenesis"/>
    <property type="evidence" value="ECO:0007669"/>
    <property type="project" value="UniProtKB-UniRule"/>
</dbReference>
<dbReference type="InterPro" id="IPR026019">
    <property type="entry name" value="Ribul_P_3_epim"/>
</dbReference>
<evidence type="ECO:0000256" key="3">
    <source>
        <dbReference type="ARBA" id="ARBA00001941"/>
    </source>
</evidence>
<feature type="binding site" evidence="17">
    <location>
        <begin position="494"/>
        <end position="495"/>
    </location>
    <ligand>
        <name>substrate</name>
    </ligand>
</feature>
<dbReference type="InterPro" id="IPR027417">
    <property type="entry name" value="P-loop_NTPase"/>
</dbReference>
<dbReference type="Gene3D" id="2.40.50.140">
    <property type="entry name" value="Nucleic acid-binding proteins"/>
    <property type="match status" value="1"/>
</dbReference>
<feature type="binding site" evidence="17">
    <location>
        <begin position="472"/>
        <end position="474"/>
    </location>
    <ligand>
        <name>substrate</name>
    </ligand>
</feature>
<dbReference type="Proteomes" id="UP000516106">
    <property type="component" value="Chromosome"/>
</dbReference>
<evidence type="ECO:0000256" key="13">
    <source>
        <dbReference type="ARBA" id="ARBA00022884"/>
    </source>
</evidence>
<dbReference type="Gene3D" id="3.40.50.300">
    <property type="entry name" value="P-loop containing nucleotide triphosphate hydrolases"/>
    <property type="match status" value="1"/>
</dbReference>
<comment type="similarity">
    <text evidence="5 17">Belongs to the ribulose-phosphate 3-epimerase family.</text>
</comment>
<comment type="cofactor">
    <cofactor evidence="2">
        <name>Mn(2+)</name>
        <dbReference type="ChEBI" id="CHEBI:29035"/>
    </cofactor>
</comment>
<evidence type="ECO:0000256" key="6">
    <source>
        <dbReference type="ARBA" id="ARBA00022490"/>
    </source>
</evidence>
<feature type="binding site" evidence="17">
    <location>
        <position position="363"/>
    </location>
    <ligand>
        <name>substrate</name>
    </ligand>
</feature>
<feature type="binding site" evidence="17">
    <location>
        <position position="363"/>
    </location>
    <ligand>
        <name>a divalent metal cation</name>
        <dbReference type="ChEBI" id="CHEBI:60240"/>
    </ligand>
</feature>
<dbReference type="InterPro" id="IPR004881">
    <property type="entry name" value="Ribosome_biogen_GTPase_RsgA"/>
</dbReference>
<feature type="binding site" evidence="17">
    <location>
        <position position="330"/>
    </location>
    <ligand>
        <name>a divalent metal cation</name>
        <dbReference type="ChEBI" id="CHEBI:60240"/>
    </ligand>
</feature>
<dbReference type="CDD" id="cd00429">
    <property type="entry name" value="RPE"/>
    <property type="match status" value="1"/>
</dbReference>
<dbReference type="NCBIfam" id="TIGR00157">
    <property type="entry name" value="ribosome small subunit-dependent GTPase A"/>
    <property type="match status" value="1"/>
</dbReference>
<dbReference type="InterPro" id="IPR000056">
    <property type="entry name" value="Ribul_P_3_epim-like"/>
</dbReference>
<feature type="binding site" evidence="16">
    <location>
        <position position="244"/>
    </location>
    <ligand>
        <name>Zn(2+)</name>
        <dbReference type="ChEBI" id="CHEBI:29105"/>
    </ligand>
</feature>
<dbReference type="Gene3D" id="1.10.40.50">
    <property type="entry name" value="Probable gtpase engc, domain 3"/>
    <property type="match status" value="1"/>
</dbReference>
<comment type="cofactor">
    <cofactor evidence="3">
        <name>Co(2+)</name>
        <dbReference type="ChEBI" id="CHEBI:48828"/>
    </cofactor>
</comment>
<dbReference type="FunFam" id="3.20.20.70:FF:000004">
    <property type="entry name" value="Ribulose-phosphate 3-epimerase"/>
    <property type="match status" value="1"/>
</dbReference>
<name>A0A7G1IUF0_STRMT</name>
<comment type="cofactor">
    <cofactor evidence="4">
        <name>Fe(2+)</name>
        <dbReference type="ChEBI" id="CHEBI:29033"/>
    </cofactor>
</comment>
<dbReference type="SUPFAM" id="SSF50249">
    <property type="entry name" value="Nucleic acid-binding proteins"/>
    <property type="match status" value="1"/>
</dbReference>
<keyword evidence="8 16" id="KW-0479">Metal-binding</keyword>
<sequence>MQGQIIKALAGFYYVESDGQVYQTRARGNFRKKGHTPYVGDWVDFSAEENSEGYILKIHERKNSLVRPPIVNIDQAVVIMSVKEPDFNSNLLDRFLVLLEHKGIHPIVYISKMDLLEDRGELDFYQQTYGDIGYDFVTSKEGLLPLLTGKVTVFMGQTGVGKSTLLNKIAPDLNLETGEISDSLGRGRHTTRAVSFYNLNGGKIADTPGFSSLDYEVSTAEDLNQAFPEIASVSRDCKFRTCTHTHEPSCAVKPAVEEGIIAFFRFDNYLQFLSEIENRRETYKKVSKKFQNKEKPMSQYKIAPSILAADYANFEREIKRLEATGAEYAHIDIMDGHFVPQISFGAGVVESLRPHSKMVFDCHLMVANPEHHLEDFARAGADIISIHVEATPHIHGALQKIRSLGVKPSVVINPGTPVEAIKHVLHLVDQVLVMTVNPGFGGQAFLPETMDKVRELVALRDEKGLNFEIEVDGGIDAQTIAQAKEAGATVFVAGSYIFKGDVNERVQTLRKQLD</sequence>
<dbReference type="Pfam" id="PF16745">
    <property type="entry name" value="RsgA_N"/>
    <property type="match status" value="1"/>
</dbReference>
<evidence type="ECO:0000256" key="11">
    <source>
        <dbReference type="ARBA" id="ARBA00022801"/>
    </source>
</evidence>
<dbReference type="GO" id="GO:0005525">
    <property type="term" value="F:GTP binding"/>
    <property type="evidence" value="ECO:0007669"/>
    <property type="project" value="UniProtKB-UniRule"/>
</dbReference>
<feature type="domain" description="EngC GTPase" evidence="18">
    <location>
        <begin position="71"/>
        <end position="211"/>
    </location>
</feature>
<feature type="domain" description="CP-type G" evidence="19">
    <location>
        <begin position="62"/>
        <end position="213"/>
    </location>
</feature>
<comment type="subcellular location">
    <subcellularLocation>
        <location evidence="16">Cytoplasm</location>
    </subcellularLocation>
</comment>
<dbReference type="PROSITE" id="PS50936">
    <property type="entry name" value="ENGC_GTPASE"/>
    <property type="match status" value="1"/>
</dbReference>
<feature type="binding site" evidence="17">
    <location>
        <position position="332"/>
    </location>
    <ligand>
        <name>a divalent metal cation</name>
        <dbReference type="ChEBI" id="CHEBI:60240"/>
    </ligand>
</feature>
<dbReference type="InterPro" id="IPR012340">
    <property type="entry name" value="NA-bd_OB-fold"/>
</dbReference>
<dbReference type="NCBIfam" id="TIGR01163">
    <property type="entry name" value="rpe"/>
    <property type="match status" value="1"/>
</dbReference>
<evidence type="ECO:0000259" key="18">
    <source>
        <dbReference type="PROSITE" id="PS50936"/>
    </source>
</evidence>
<evidence type="ECO:0000256" key="5">
    <source>
        <dbReference type="ARBA" id="ARBA00009541"/>
    </source>
</evidence>
<dbReference type="GO" id="GO:0004750">
    <property type="term" value="F:D-ribulose-phosphate 3-epimerase activity"/>
    <property type="evidence" value="ECO:0007669"/>
    <property type="project" value="UniProtKB-UniRule"/>
</dbReference>
<protein>
    <recommendedName>
        <fullName evidence="16 17">Multifunctional fusion protein</fullName>
    </recommendedName>
    <domain>
        <recommendedName>
            <fullName evidence="16">Small ribosomal subunit biogenesis GTPase RsgA</fullName>
            <ecNumber evidence="16">3.6.1.-</ecNumber>
        </recommendedName>
    </domain>
    <domain>
        <recommendedName>
            <fullName evidence="17">Ribulose-phosphate 3-epimerase</fullName>
            <ecNumber evidence="17">5.1.3.1</ecNumber>
        </recommendedName>
    </domain>
</protein>
<keyword evidence="6 16" id="KW-0963">Cytoplasm</keyword>
<dbReference type="PANTHER" id="PTHR11749">
    <property type="entry name" value="RIBULOSE-5-PHOSPHATE-3-EPIMERASE"/>
    <property type="match status" value="1"/>
</dbReference>
<comment type="function">
    <text evidence="16">One of several proteins that assist in the late maturation steps of the functional core of the 30S ribosomal subunit. Helps release RbfA from mature subunits. May play a role in the assembly of ribosomal proteins into the subunit. Circularly permuted GTPase that catalyzes slow GTP hydrolysis, GTPase activity is stimulated by the 30S ribosomal subunit.</text>
</comment>
<dbReference type="EC" id="5.1.3.1" evidence="17"/>
<keyword evidence="14 16" id="KW-0342">GTP-binding</keyword>
<evidence type="ECO:0000256" key="8">
    <source>
        <dbReference type="ARBA" id="ARBA00022723"/>
    </source>
</evidence>
<gene>
    <name evidence="17" type="primary">rpe</name>
    <name evidence="16" type="synonym">rsgA</name>
    <name evidence="20" type="ORF">SMNM65_03850</name>
</gene>
<comment type="pathway">
    <text evidence="17">Carbohydrate degradation.</text>
</comment>
<keyword evidence="11 16" id="KW-0378">Hydrolase</keyword>
<dbReference type="HAMAP" id="MF_02227">
    <property type="entry name" value="RPE"/>
    <property type="match status" value="1"/>
</dbReference>
<dbReference type="InterPro" id="IPR011060">
    <property type="entry name" value="RibuloseP-bd_barrel"/>
</dbReference>
<feature type="binding site" evidence="17">
    <location>
        <position position="472"/>
    </location>
    <ligand>
        <name>a divalent metal cation</name>
        <dbReference type="ChEBI" id="CHEBI:60240"/>
    </ligand>
</feature>
<dbReference type="EMBL" id="AP023349">
    <property type="protein sequence ID" value="BCJ09953.1"/>
    <property type="molecule type" value="Genomic_DNA"/>
</dbReference>
<proteinExistence type="inferred from homology"/>
<dbReference type="Pfam" id="PF00834">
    <property type="entry name" value="Ribul_P_3_epim"/>
    <property type="match status" value="1"/>
</dbReference>
<dbReference type="HAMAP" id="MF_01820">
    <property type="entry name" value="GTPase_RsgA"/>
    <property type="match status" value="1"/>
</dbReference>
<comment type="cofactor">
    <cofactor evidence="17">
        <name>a divalent metal cation</name>
        <dbReference type="ChEBI" id="CHEBI:60240"/>
    </cofactor>
    <text evidence="17">Binds 1 divalent metal cation per subunit.</text>
</comment>
<dbReference type="GO" id="GO:0019843">
    <property type="term" value="F:rRNA binding"/>
    <property type="evidence" value="ECO:0007669"/>
    <property type="project" value="UniProtKB-KW"/>
</dbReference>
<evidence type="ECO:0000256" key="9">
    <source>
        <dbReference type="ARBA" id="ARBA00022730"/>
    </source>
</evidence>
<dbReference type="CDD" id="cd01854">
    <property type="entry name" value="YjeQ_EngC"/>
    <property type="match status" value="1"/>
</dbReference>
<dbReference type="PROSITE" id="PS51721">
    <property type="entry name" value="G_CP"/>
    <property type="match status" value="1"/>
</dbReference>
<dbReference type="EC" id="3.6.1.-" evidence="16"/>
<dbReference type="Gene3D" id="3.20.20.70">
    <property type="entry name" value="Aldolase class I"/>
    <property type="match status" value="1"/>
</dbReference>
<accession>A0A7G1IUF0</accession>
<dbReference type="GO" id="GO:0005737">
    <property type="term" value="C:cytoplasm"/>
    <property type="evidence" value="ECO:0007669"/>
    <property type="project" value="UniProtKB-SubCell"/>
</dbReference>
<keyword evidence="15 17" id="KW-0413">Isomerase</keyword>
<keyword evidence="13 16" id="KW-0694">RNA-binding</keyword>
<evidence type="ECO:0000256" key="16">
    <source>
        <dbReference type="HAMAP-Rule" id="MF_01820"/>
    </source>
</evidence>
<dbReference type="SUPFAM" id="SSF51366">
    <property type="entry name" value="Ribulose-phoshate binding barrel"/>
    <property type="match status" value="1"/>
</dbReference>
<feature type="binding site" evidence="16">
    <location>
        <position position="242"/>
    </location>
    <ligand>
        <name>Zn(2+)</name>
        <dbReference type="ChEBI" id="CHEBI:29105"/>
    </ligand>
</feature>
<evidence type="ECO:0000256" key="10">
    <source>
        <dbReference type="ARBA" id="ARBA00022741"/>
    </source>
</evidence>
<dbReference type="GO" id="GO:0006098">
    <property type="term" value="P:pentose-phosphate shunt"/>
    <property type="evidence" value="ECO:0007669"/>
    <property type="project" value="UniProtKB-UniRule"/>
</dbReference>
<feature type="binding site" evidence="16">
    <location>
        <position position="237"/>
    </location>
    <ligand>
        <name>Zn(2+)</name>
        <dbReference type="ChEBI" id="CHEBI:29105"/>
    </ligand>
</feature>
<comment type="subunit">
    <text evidence="16">Monomer. Associates with 30S ribosomal subunit, binds 16S rRNA.</text>
</comment>
<keyword evidence="10 16" id="KW-0547">Nucleotide-binding</keyword>
<dbReference type="NCBIfam" id="NF004076">
    <property type="entry name" value="PRK05581.1-4"/>
    <property type="match status" value="1"/>
</dbReference>
<feature type="binding site" evidence="16">
    <location>
        <position position="250"/>
    </location>
    <ligand>
        <name>Zn(2+)</name>
        <dbReference type="ChEBI" id="CHEBI:29105"/>
    </ligand>
</feature>
<dbReference type="PROSITE" id="PS01086">
    <property type="entry name" value="RIBUL_P_3_EPIMER_2"/>
    <property type="match status" value="1"/>
</dbReference>
<dbReference type="GO" id="GO:0003924">
    <property type="term" value="F:GTPase activity"/>
    <property type="evidence" value="ECO:0007669"/>
    <property type="project" value="UniProtKB-UniRule"/>
</dbReference>
<organism evidence="20 21">
    <name type="scientific">Streptococcus mitis</name>
    <dbReference type="NCBI Taxonomy" id="28037"/>
    <lineage>
        <taxon>Bacteria</taxon>
        <taxon>Bacillati</taxon>
        <taxon>Bacillota</taxon>
        <taxon>Bacilli</taxon>
        <taxon>Lactobacillales</taxon>
        <taxon>Streptococcaceae</taxon>
        <taxon>Streptococcus</taxon>
        <taxon>Streptococcus mitis group</taxon>
    </lineage>
</organism>
<evidence type="ECO:0000256" key="7">
    <source>
        <dbReference type="ARBA" id="ARBA00022517"/>
    </source>
</evidence>
<evidence type="ECO:0000256" key="1">
    <source>
        <dbReference type="ARBA" id="ARBA00001782"/>
    </source>
</evidence>
<evidence type="ECO:0000256" key="4">
    <source>
        <dbReference type="ARBA" id="ARBA00001954"/>
    </source>
</evidence>
<feature type="binding site" evidence="16">
    <location>
        <begin position="156"/>
        <end position="164"/>
    </location>
    <ligand>
        <name>GTP</name>
        <dbReference type="ChEBI" id="CHEBI:37565"/>
    </ligand>
</feature>